<dbReference type="EMBL" id="VFOL01000001">
    <property type="protein sequence ID" value="TQL39590.1"/>
    <property type="molecule type" value="Genomic_DNA"/>
</dbReference>
<evidence type="ECO:0000313" key="5">
    <source>
        <dbReference type="Proteomes" id="UP000677457"/>
    </source>
</evidence>
<protein>
    <submittedName>
        <fullName evidence="3">Uncharacterized protein</fullName>
    </submittedName>
</protein>
<dbReference type="RefSeq" id="WP_249039868.1">
    <property type="nucleotide sequence ID" value="NZ_BOQM01000001.1"/>
</dbReference>
<proteinExistence type="predicted"/>
<evidence type="ECO:0000313" key="2">
    <source>
        <dbReference type="EMBL" id="GIM81469.1"/>
    </source>
</evidence>
<dbReference type="AlphaFoldDB" id="A0A542XUS3"/>
<feature type="compositionally biased region" description="Gly residues" evidence="1">
    <location>
        <begin position="124"/>
        <end position="137"/>
    </location>
</feature>
<comment type="caution">
    <text evidence="3">The sequence shown here is derived from an EMBL/GenBank/DDBJ whole genome shotgun (WGS) entry which is preliminary data.</text>
</comment>
<gene>
    <name evidence="3" type="ORF">FB564_4856</name>
    <name evidence="2" type="ORF">Sar04_02390</name>
</gene>
<accession>A0A542XUS3</accession>
<reference evidence="2 5" key="2">
    <citation type="submission" date="2021-03" db="EMBL/GenBank/DDBJ databases">
        <title>Whole genome shotgun sequence of Salinispora arenicola NBRC 105043.</title>
        <authorList>
            <person name="Komaki H."/>
            <person name="Tamura T."/>
        </authorList>
    </citation>
    <scope>NUCLEOTIDE SEQUENCE [LARGE SCALE GENOMIC DNA]</scope>
    <source>
        <strain evidence="2 5">NBRC 105043</strain>
    </source>
</reference>
<evidence type="ECO:0000256" key="1">
    <source>
        <dbReference type="SAM" id="MobiDB-lite"/>
    </source>
</evidence>
<evidence type="ECO:0000313" key="4">
    <source>
        <dbReference type="Proteomes" id="UP000315983"/>
    </source>
</evidence>
<dbReference type="Proteomes" id="UP000315983">
    <property type="component" value="Unassembled WGS sequence"/>
</dbReference>
<name>A0A542XUS3_SALAC</name>
<dbReference type="Proteomes" id="UP000677457">
    <property type="component" value="Unassembled WGS sequence"/>
</dbReference>
<reference evidence="3 4" key="1">
    <citation type="submission" date="2019-06" db="EMBL/GenBank/DDBJ databases">
        <title>Sequencing the genomes of 1000 actinobacteria strains.</title>
        <authorList>
            <person name="Klenk H.-P."/>
        </authorList>
    </citation>
    <scope>NUCLEOTIDE SEQUENCE [LARGE SCALE GENOMIC DNA]</scope>
    <source>
        <strain evidence="3 4">DSM 44819</strain>
    </source>
</reference>
<organism evidence="3 4">
    <name type="scientific">Salinispora arenicola</name>
    <dbReference type="NCBI Taxonomy" id="168697"/>
    <lineage>
        <taxon>Bacteria</taxon>
        <taxon>Bacillati</taxon>
        <taxon>Actinomycetota</taxon>
        <taxon>Actinomycetes</taxon>
        <taxon>Micromonosporales</taxon>
        <taxon>Micromonosporaceae</taxon>
        <taxon>Salinispora</taxon>
    </lineage>
</organism>
<dbReference type="PROSITE" id="PS51257">
    <property type="entry name" value="PROKAR_LIPOPROTEIN"/>
    <property type="match status" value="1"/>
</dbReference>
<feature type="region of interest" description="Disordered" evidence="1">
    <location>
        <begin position="124"/>
        <end position="143"/>
    </location>
</feature>
<keyword evidence="5" id="KW-1185">Reference proteome</keyword>
<sequence length="252" mass="23966">MLKDSQPRTRSLAAGIAAGVVVGGACTAASWGVGAVGCAAAGGFVGGAVTSLVTNGLDADDETAWQLAGEALLAGAIGGALGAGGALIGGAAFGAATATTSGMGVKAAGQMAVRGMRSSAAGSGGSGAGAAGSGSSAGTGSRPVAPSIGQKIYRVYGGDSKAGGASWSPVDPRSVTNYRDAAGLPSGGASGANNTGRFVIEGILEDPAAVVAQRSALPLDGMKGGLSECIIPNWLENGSISLRRVSGVNPEF</sequence>
<dbReference type="EMBL" id="BOQM01000001">
    <property type="protein sequence ID" value="GIM81469.1"/>
    <property type="molecule type" value="Genomic_DNA"/>
</dbReference>
<evidence type="ECO:0000313" key="3">
    <source>
        <dbReference type="EMBL" id="TQL39590.1"/>
    </source>
</evidence>
<dbReference type="GeneID" id="93773971"/>